<name>A0A812K5Z5_9DINO</name>
<protein>
    <submittedName>
        <fullName evidence="2">BSL3 protein</fullName>
    </submittedName>
</protein>
<sequence length="137" mass="15231">ISPHGHSQEDCVIRVCSCLNYCDLPVGNLASILYIMIGTDSTAMIRPKVMTTFLDKRHYLSDYPGMTVPRRSSSPSRWPKQIRAPTPDRIIPAAERRERSAEDKADPLVLFPAYKACAPKRARPGSTIPDGRRPVPG</sequence>
<feature type="region of interest" description="Disordered" evidence="1">
    <location>
        <begin position="65"/>
        <end position="103"/>
    </location>
</feature>
<organism evidence="2 3">
    <name type="scientific">Symbiodinium natans</name>
    <dbReference type="NCBI Taxonomy" id="878477"/>
    <lineage>
        <taxon>Eukaryota</taxon>
        <taxon>Sar</taxon>
        <taxon>Alveolata</taxon>
        <taxon>Dinophyceae</taxon>
        <taxon>Suessiales</taxon>
        <taxon>Symbiodiniaceae</taxon>
        <taxon>Symbiodinium</taxon>
    </lineage>
</organism>
<dbReference type="EMBL" id="CAJNDS010000592">
    <property type="protein sequence ID" value="CAE7221236.1"/>
    <property type="molecule type" value="Genomic_DNA"/>
</dbReference>
<comment type="caution">
    <text evidence="2">The sequence shown here is derived from an EMBL/GenBank/DDBJ whole genome shotgun (WGS) entry which is preliminary data.</text>
</comment>
<feature type="compositionally biased region" description="Basic and acidic residues" evidence="1">
    <location>
        <begin position="94"/>
        <end position="103"/>
    </location>
</feature>
<dbReference type="Proteomes" id="UP000604046">
    <property type="component" value="Unassembled WGS sequence"/>
</dbReference>
<keyword evidence="3" id="KW-1185">Reference proteome</keyword>
<reference evidence="2" key="1">
    <citation type="submission" date="2021-02" db="EMBL/GenBank/DDBJ databases">
        <authorList>
            <person name="Dougan E. K."/>
            <person name="Rhodes N."/>
            <person name="Thang M."/>
            <person name="Chan C."/>
        </authorList>
    </citation>
    <scope>NUCLEOTIDE SEQUENCE</scope>
</reference>
<dbReference type="OrthoDB" id="414728at2759"/>
<gene>
    <name evidence="2" type="primary">BSL3</name>
    <name evidence="2" type="ORF">SNAT2548_LOCUS8139</name>
</gene>
<evidence type="ECO:0000313" key="2">
    <source>
        <dbReference type="EMBL" id="CAE7221236.1"/>
    </source>
</evidence>
<proteinExistence type="predicted"/>
<dbReference type="AlphaFoldDB" id="A0A812K5Z5"/>
<accession>A0A812K5Z5</accession>
<evidence type="ECO:0000313" key="3">
    <source>
        <dbReference type="Proteomes" id="UP000604046"/>
    </source>
</evidence>
<evidence type="ECO:0000256" key="1">
    <source>
        <dbReference type="SAM" id="MobiDB-lite"/>
    </source>
</evidence>
<feature type="compositionally biased region" description="Low complexity" evidence="1">
    <location>
        <begin position="69"/>
        <end position="79"/>
    </location>
</feature>
<feature type="non-terminal residue" evidence="2">
    <location>
        <position position="137"/>
    </location>
</feature>